<feature type="compositionally biased region" description="Polar residues" evidence="2">
    <location>
        <begin position="1024"/>
        <end position="1043"/>
    </location>
</feature>
<reference evidence="3 4" key="1">
    <citation type="submission" date="2013-11" db="EMBL/GenBank/DDBJ databases">
        <title>Genome sequencing of Stegodyphus mimosarum.</title>
        <authorList>
            <person name="Bechsgaard J."/>
        </authorList>
    </citation>
    <scope>NUCLEOTIDE SEQUENCE [LARGE SCALE GENOMIC DNA]</scope>
</reference>
<evidence type="ECO:0000256" key="2">
    <source>
        <dbReference type="SAM" id="MobiDB-lite"/>
    </source>
</evidence>
<gene>
    <name evidence="3" type="ORF">X975_23135</name>
</gene>
<sequence>MSDLLSLRTETETLKRSFEASEGERIALIEKIQQLQAELIQFKELKLRNVNDDEQIVSLQKDLSIKAKAERKLKKEIAMCHEQLSVKTRCLSQLKKSNKKFANLLLNFGEKMQKAELLTVKEKKFLHALSKDCQDQNSDFSLSLAENSNGLEMNQTSLDSPVDFIQKTERDDAFGQNNVSDIGNIPSAFSPHSQISETLHTNISNSDSNRVTISASENCPSLEIRRACNDSAQEKSKNAACSVLQCVSDAHVQSEIQPKCSTPVKFAAGSPFVSKLKPSTGNYFLQSCKSIVEDPYVSDDCLDISVSELNSLKQQVCMQTEHLAPLSPLPPTPPPKHASLKRLGKLEQNLSSHNLNLQHNSHNLSHSLMNGNSLILSPSYLNGQKLSKDHASVNSAKRRNLCHQQSEGFDIQNDSSFEQSNTYLQSLSTATPNSESSKTNLNESSLCRLSCKRSINGDLKIGFNVSKAIDLEVDASNMNVYWTLKFNDLEENPSNAVHAVNQSFQTSMPNHQTRYSNSEVTVESEVIKTSDRKRPRIESDQISNVHDRKKASENSSEMFIHNNNSVAETSNAVMGIFKTESPGHTLPNNNIDQVDYDTCNSVGLWYNPVDQKHMMNHISDFPELQQSTVVKKELSASRKYGSPAKHAENNTSAVSSSCESPSPIKRKLKFGSPINSSIQIQNHLTPTETQNSLMGKELQKCRRMGSIENVKIGKVNVCATQNQNHMLPTENSGASVDKNLIRRGLHQEVEKSNSSIIQNQNPLLNTEVPNESKHLKRKQRKNLHKSKKTKESNLSVSKVKNDSKIRDPLKSKLSKLKKIHKTKGSQNKAKEKKSISDNNLLINATNILPNEQVMQTNLINVKTEKPILMPPFKLSESSSLDDHQYYKKNSEQLEGMRNDKNACNELSIIVKENKASQSFKLERKLSANSRKHLFKQANLTAVKEEEPFLYTVPLKQETQTLISATKDIKKAINTSSGKNEVLQTEMLPPNFSSQNKESRKGKNKKQKLGSKKLIKPVIFVPATSVSSSKNSQENPETNGSSETESLHENLVTDGSSEKESSDAQVCETALFEAKSQNIEFICCPSSTEMHHANDIGAENKNNNILLEKDRKDPAVTYDSCNNVAKANASSEVQSDIVLVDGNQVMSAIEHQNMSDDIKHKREHLVSDEQSFVSEIDKCENVVFNFTSINSKRGNGEPLLSKTKIDAPNENFQNGTMLSDYSSFLPEAVQKINTVSNESEDNTAQKSSLPLKFDARNVPSNEKSIENGFEEQRISIFHNHDEHTLSENLVNGNHDSKEYVSNESISEVKEHSITALKYEKVANYIETGCKNSSFDESANIKECQEESKAEHKKIGNRNLNELSSESTDTEECLEDKLIKHKKPEIGITNELCADNAPIKVAHFNGNAFTRKKLGSPLLKIIRCDDILPNASNLNKSEKTKISESDSASDYKVINSYFPKASTLSAISPADQRTGASEAHLNGANEQIVENGVENIICNVKQEVNNISDTFYSSKEVKDIVSVTNMQKPVAVNTKSPSTNGVNISDMVINTSISDAFCNEMSSFQAKAKSKLTVNDTENKNCNGHAKLNDVTLKKLNITLKDKRSSRCSDSDMNSDSDALVIAEDSDDEKCTDIATAIESSNEDSEPVSPNESKQNKKRKTSKVTRKAKKKGKKKANVKNKRKIKVKTEVQEQKHPLTAVLENIEKLKFDATHAKHELHTFKNTLINPLNAPHCRTLLYHILNHLLTSRRNPLMSYTTKPNVNVLLPFVENSIVNSLFEIEHKKKPHLHGLLSSALKTIPELVLSNDRFSIYGLSSICRVYTEICKHKNDTKAPLILCADLLKRRHKFAPFLIASIVGVWREIFEISESANEEEANFHSSITYAIQKKSHLLSSAQWLYSRNVIDDFLKAPPVSDVNVAADFCIQALQSKCT</sequence>
<evidence type="ECO:0000313" key="3">
    <source>
        <dbReference type="EMBL" id="KFM77317.1"/>
    </source>
</evidence>
<name>A0A087UIX8_STEMI</name>
<protein>
    <submittedName>
        <fullName evidence="3">Uncharacterized protein</fullName>
    </submittedName>
</protein>
<feature type="non-terminal residue" evidence="3">
    <location>
        <position position="1930"/>
    </location>
</feature>
<feature type="compositionally biased region" description="Polar residues" evidence="2">
    <location>
        <begin position="752"/>
        <end position="769"/>
    </location>
</feature>
<dbReference type="EMBL" id="KK120002">
    <property type="protein sequence ID" value="KFM77317.1"/>
    <property type="molecule type" value="Genomic_DNA"/>
</dbReference>
<feature type="region of interest" description="Disordered" evidence="2">
    <location>
        <begin position="1636"/>
        <end position="1679"/>
    </location>
</feature>
<evidence type="ECO:0000256" key="1">
    <source>
        <dbReference type="SAM" id="Coils"/>
    </source>
</evidence>
<feature type="compositionally biased region" description="Basic residues" evidence="2">
    <location>
        <begin position="774"/>
        <end position="788"/>
    </location>
</feature>
<evidence type="ECO:0000313" key="4">
    <source>
        <dbReference type="Proteomes" id="UP000054359"/>
    </source>
</evidence>
<feature type="region of interest" description="Disordered" evidence="2">
    <location>
        <begin position="1024"/>
        <end position="1061"/>
    </location>
</feature>
<dbReference type="OMA" id="CHQQSEG"/>
<accession>A0A087UIX8</accession>
<feature type="coiled-coil region" evidence="1">
    <location>
        <begin position="18"/>
        <end position="45"/>
    </location>
</feature>
<keyword evidence="1" id="KW-0175">Coiled coil</keyword>
<dbReference type="Proteomes" id="UP000054359">
    <property type="component" value="Unassembled WGS sequence"/>
</dbReference>
<organism evidence="3 4">
    <name type="scientific">Stegodyphus mimosarum</name>
    <name type="common">African social velvet spider</name>
    <dbReference type="NCBI Taxonomy" id="407821"/>
    <lineage>
        <taxon>Eukaryota</taxon>
        <taxon>Metazoa</taxon>
        <taxon>Ecdysozoa</taxon>
        <taxon>Arthropoda</taxon>
        <taxon>Chelicerata</taxon>
        <taxon>Arachnida</taxon>
        <taxon>Araneae</taxon>
        <taxon>Araneomorphae</taxon>
        <taxon>Entelegynae</taxon>
        <taxon>Eresoidea</taxon>
        <taxon>Eresidae</taxon>
        <taxon>Stegodyphus</taxon>
    </lineage>
</organism>
<feature type="compositionally biased region" description="Basic residues" evidence="2">
    <location>
        <begin position="1654"/>
        <end position="1679"/>
    </location>
</feature>
<keyword evidence="4" id="KW-1185">Reference proteome</keyword>
<feature type="compositionally biased region" description="Low complexity" evidence="2">
    <location>
        <begin position="652"/>
        <end position="662"/>
    </location>
</feature>
<feature type="compositionally biased region" description="Basic and acidic residues" evidence="2">
    <location>
        <begin position="799"/>
        <end position="810"/>
    </location>
</feature>
<feature type="region of interest" description="Disordered" evidence="2">
    <location>
        <begin position="979"/>
        <end position="1008"/>
    </location>
</feature>
<feature type="region of interest" description="Disordered" evidence="2">
    <location>
        <begin position="639"/>
        <end position="662"/>
    </location>
</feature>
<dbReference type="OrthoDB" id="6434157at2759"/>
<proteinExistence type="predicted"/>
<feature type="compositionally biased region" description="Basic residues" evidence="2">
    <location>
        <begin position="999"/>
        <end position="1008"/>
    </location>
</feature>
<feature type="region of interest" description="Disordered" evidence="2">
    <location>
        <begin position="750"/>
        <end position="810"/>
    </location>
</feature>